<dbReference type="PANTHER" id="PTHR18895">
    <property type="entry name" value="HEMK METHYLTRANSFERASE"/>
    <property type="match status" value="1"/>
</dbReference>
<feature type="binding site" evidence="5">
    <location>
        <position position="155"/>
    </location>
    <ligand>
        <name>S-adenosyl-L-methionine</name>
        <dbReference type="ChEBI" id="CHEBI:59789"/>
    </ligand>
</feature>
<comment type="caution">
    <text evidence="8">The sequence shown here is derived from an EMBL/GenBank/DDBJ whole genome shotgun (WGS) entry which is preliminary data.</text>
</comment>
<accession>A0A2T6KCR1</accession>
<dbReference type="AlphaFoldDB" id="A0A2T6KCR1"/>
<feature type="domain" description="Methyltransferase small" evidence="6">
    <location>
        <begin position="73"/>
        <end position="163"/>
    </location>
</feature>
<dbReference type="NCBIfam" id="TIGR03534">
    <property type="entry name" value="RF_mod_PrmC"/>
    <property type="match status" value="1"/>
</dbReference>
<keyword evidence="1 5" id="KW-0489">Methyltransferase</keyword>
<evidence type="ECO:0000259" key="6">
    <source>
        <dbReference type="Pfam" id="PF05175"/>
    </source>
</evidence>
<dbReference type="GO" id="GO:0032259">
    <property type="term" value="P:methylation"/>
    <property type="evidence" value="ECO:0007669"/>
    <property type="project" value="UniProtKB-KW"/>
</dbReference>
<keyword evidence="9" id="KW-1185">Reference proteome</keyword>
<dbReference type="InterPro" id="IPR002052">
    <property type="entry name" value="DNA_methylase_N6_adenine_CS"/>
</dbReference>
<dbReference type="NCBIfam" id="TIGR00536">
    <property type="entry name" value="hemK_fam"/>
    <property type="match status" value="1"/>
</dbReference>
<keyword evidence="3 5" id="KW-0949">S-adenosyl-L-methionine</keyword>
<dbReference type="Pfam" id="PF05175">
    <property type="entry name" value="MTS"/>
    <property type="match status" value="1"/>
</dbReference>
<gene>
    <name evidence="5" type="primary">prmC</name>
    <name evidence="8" type="ORF">C8N45_10959</name>
</gene>
<keyword evidence="2 5" id="KW-0808">Transferase</keyword>
<feature type="binding site" evidence="5">
    <location>
        <position position="112"/>
    </location>
    <ligand>
        <name>S-adenosyl-L-methionine</name>
        <dbReference type="ChEBI" id="CHEBI:59789"/>
    </ligand>
</feature>
<dbReference type="GO" id="GO:0003676">
    <property type="term" value="F:nucleic acid binding"/>
    <property type="evidence" value="ECO:0007669"/>
    <property type="project" value="InterPro"/>
</dbReference>
<evidence type="ECO:0000256" key="3">
    <source>
        <dbReference type="ARBA" id="ARBA00022691"/>
    </source>
</evidence>
<feature type="binding site" evidence="5">
    <location>
        <begin position="89"/>
        <end position="93"/>
    </location>
    <ligand>
        <name>S-adenosyl-L-methionine</name>
        <dbReference type="ChEBI" id="CHEBI:59789"/>
    </ligand>
</feature>
<sequence>MLLAHAMGVPSQRLTLLGGDDLPNEVLQAALGLVDRRIKGEPVSHILGRRNFFGREFFVDRRVLDPRPETEELVMAALGQPFDRVLDLGTGSGAIIVTLLAERPGAHGYATDLSEQALQVAEQNAQTHSVANRVQFQRADWLAGIIGRFDLIVSNPPYIAATEMEGLQDEVRLYEPPMALTDGADGLTAYRTLIAGAPAHLSPGGRLIVEIGPTQAEPVRDMMEAAGLVAVDVLPDLDGRDRVVSGKMPQNLSTNSAKTPK</sequence>
<evidence type="ECO:0000259" key="7">
    <source>
        <dbReference type="Pfam" id="PF17827"/>
    </source>
</evidence>
<name>A0A2T6KCR1_9RHOB</name>
<dbReference type="SUPFAM" id="SSF53335">
    <property type="entry name" value="S-adenosyl-L-methionine-dependent methyltransferases"/>
    <property type="match status" value="1"/>
</dbReference>
<evidence type="ECO:0000256" key="5">
    <source>
        <dbReference type="HAMAP-Rule" id="MF_02126"/>
    </source>
</evidence>
<comment type="catalytic activity">
    <reaction evidence="4 5">
        <text>L-glutaminyl-[peptide chain release factor] + S-adenosyl-L-methionine = N(5)-methyl-L-glutaminyl-[peptide chain release factor] + S-adenosyl-L-homocysteine + H(+)</text>
        <dbReference type="Rhea" id="RHEA:42896"/>
        <dbReference type="Rhea" id="RHEA-COMP:10271"/>
        <dbReference type="Rhea" id="RHEA-COMP:10272"/>
        <dbReference type="ChEBI" id="CHEBI:15378"/>
        <dbReference type="ChEBI" id="CHEBI:30011"/>
        <dbReference type="ChEBI" id="CHEBI:57856"/>
        <dbReference type="ChEBI" id="CHEBI:59789"/>
        <dbReference type="ChEBI" id="CHEBI:61891"/>
        <dbReference type="EC" id="2.1.1.297"/>
    </reaction>
</comment>
<comment type="similarity">
    <text evidence="5">Belongs to the protein N5-glutamine methyltransferase family. PrmC subfamily.</text>
</comment>
<dbReference type="EC" id="2.1.1.297" evidence="5"/>
<dbReference type="Gene3D" id="1.10.8.10">
    <property type="entry name" value="DNA helicase RuvA subunit, C-terminal domain"/>
    <property type="match status" value="1"/>
</dbReference>
<evidence type="ECO:0000313" key="9">
    <source>
        <dbReference type="Proteomes" id="UP000244523"/>
    </source>
</evidence>
<evidence type="ECO:0000256" key="4">
    <source>
        <dbReference type="ARBA" id="ARBA00048391"/>
    </source>
</evidence>
<evidence type="ECO:0000256" key="2">
    <source>
        <dbReference type="ARBA" id="ARBA00022679"/>
    </source>
</evidence>
<feature type="domain" description="Release factor glutamine methyltransferase N-terminal" evidence="7">
    <location>
        <begin position="1"/>
        <end position="48"/>
    </location>
</feature>
<reference evidence="8 9" key="1">
    <citation type="submission" date="2018-04" db="EMBL/GenBank/DDBJ databases">
        <title>Genomic Encyclopedia of Archaeal and Bacterial Type Strains, Phase II (KMG-II): from individual species to whole genera.</title>
        <authorList>
            <person name="Goeker M."/>
        </authorList>
    </citation>
    <scope>NUCLEOTIDE SEQUENCE [LARGE SCALE GENOMIC DNA]</scope>
    <source>
        <strain evidence="8 9">DSM 29955</strain>
    </source>
</reference>
<dbReference type="PANTHER" id="PTHR18895:SF74">
    <property type="entry name" value="MTRF1L RELEASE FACTOR GLUTAMINE METHYLTRANSFERASE"/>
    <property type="match status" value="1"/>
</dbReference>
<dbReference type="InterPro" id="IPR029063">
    <property type="entry name" value="SAM-dependent_MTases_sf"/>
</dbReference>
<dbReference type="PROSITE" id="PS00092">
    <property type="entry name" value="N6_MTASE"/>
    <property type="match status" value="1"/>
</dbReference>
<dbReference type="Gene3D" id="3.40.50.150">
    <property type="entry name" value="Vaccinia Virus protein VP39"/>
    <property type="match status" value="1"/>
</dbReference>
<comment type="function">
    <text evidence="5">Methylates the class 1 translation termination release factors RF1/PrfA and RF2/PrfB on the glutamine residue of the universally conserved GGQ motif.</text>
</comment>
<dbReference type="Pfam" id="PF17827">
    <property type="entry name" value="PrmC_N"/>
    <property type="match status" value="1"/>
</dbReference>
<dbReference type="HAMAP" id="MF_02126">
    <property type="entry name" value="RF_methyltr_PrmC"/>
    <property type="match status" value="1"/>
</dbReference>
<dbReference type="EMBL" id="QBUD01000009">
    <property type="protein sequence ID" value="PUB12751.1"/>
    <property type="molecule type" value="Genomic_DNA"/>
</dbReference>
<dbReference type="InterPro" id="IPR050320">
    <property type="entry name" value="N5-glutamine_MTase"/>
</dbReference>
<dbReference type="InterPro" id="IPR040758">
    <property type="entry name" value="PrmC_N"/>
</dbReference>
<feature type="binding site" evidence="5">
    <location>
        <begin position="155"/>
        <end position="158"/>
    </location>
    <ligand>
        <name>substrate</name>
    </ligand>
</feature>
<protein>
    <recommendedName>
        <fullName evidence="5">Release factor glutamine methyltransferase</fullName>
        <shortName evidence="5">RF MTase</shortName>
        <ecNumber evidence="5">2.1.1.297</ecNumber>
    </recommendedName>
    <alternativeName>
        <fullName evidence="5">N5-glutamine methyltransferase PrmC</fullName>
    </alternativeName>
    <alternativeName>
        <fullName evidence="5">Protein-(glutamine-N5) MTase PrmC</fullName>
    </alternativeName>
    <alternativeName>
        <fullName evidence="5">Protein-glutamine N-methyltransferase PrmC</fullName>
    </alternativeName>
</protein>
<dbReference type="Proteomes" id="UP000244523">
    <property type="component" value="Unassembled WGS sequence"/>
</dbReference>
<dbReference type="InterPro" id="IPR007848">
    <property type="entry name" value="Small_mtfrase_dom"/>
</dbReference>
<dbReference type="CDD" id="cd02440">
    <property type="entry name" value="AdoMet_MTases"/>
    <property type="match status" value="1"/>
</dbReference>
<dbReference type="InterPro" id="IPR019874">
    <property type="entry name" value="RF_methyltr_PrmC"/>
</dbReference>
<organism evidence="8 9">
    <name type="scientific">Yoonia sediminilitoris</name>
    <dbReference type="NCBI Taxonomy" id="1286148"/>
    <lineage>
        <taxon>Bacteria</taxon>
        <taxon>Pseudomonadati</taxon>
        <taxon>Pseudomonadota</taxon>
        <taxon>Alphaproteobacteria</taxon>
        <taxon>Rhodobacterales</taxon>
        <taxon>Paracoccaceae</taxon>
        <taxon>Yoonia</taxon>
    </lineage>
</organism>
<dbReference type="InterPro" id="IPR004556">
    <property type="entry name" value="HemK-like"/>
</dbReference>
<evidence type="ECO:0000256" key="1">
    <source>
        <dbReference type="ARBA" id="ARBA00022603"/>
    </source>
</evidence>
<feature type="binding site" evidence="5">
    <location>
        <position position="141"/>
    </location>
    <ligand>
        <name>S-adenosyl-L-methionine</name>
        <dbReference type="ChEBI" id="CHEBI:59789"/>
    </ligand>
</feature>
<dbReference type="GO" id="GO:0102559">
    <property type="term" value="F:peptide chain release factor N(5)-glutamine methyltransferase activity"/>
    <property type="evidence" value="ECO:0007669"/>
    <property type="project" value="UniProtKB-EC"/>
</dbReference>
<proteinExistence type="inferred from homology"/>
<evidence type="ECO:0000313" key="8">
    <source>
        <dbReference type="EMBL" id="PUB12751.1"/>
    </source>
</evidence>